<dbReference type="SUPFAM" id="SSF102198">
    <property type="entry name" value="Putative cyclase"/>
    <property type="match status" value="1"/>
</dbReference>
<proteinExistence type="predicted"/>
<dbReference type="PANTHER" id="PTHR31118:SF12">
    <property type="entry name" value="CYCLASE-LIKE PROTEIN 2"/>
    <property type="match status" value="1"/>
</dbReference>
<comment type="caution">
    <text evidence="1">The sequence shown here is derived from an EMBL/GenBank/DDBJ whole genome shotgun (WGS) entry which is preliminary data.</text>
</comment>
<organism evidence="1 2">
    <name type="scientific">Candidatus Doudnabacteria bacterium RIFCSPLOWO2_01_FULL_44_21</name>
    <dbReference type="NCBI Taxonomy" id="1817841"/>
    <lineage>
        <taxon>Bacteria</taxon>
        <taxon>Candidatus Doudnaibacteriota</taxon>
    </lineage>
</organism>
<evidence type="ECO:0000313" key="1">
    <source>
        <dbReference type="EMBL" id="OGE96256.1"/>
    </source>
</evidence>
<dbReference type="Pfam" id="PF04199">
    <property type="entry name" value="Cyclase"/>
    <property type="match status" value="1"/>
</dbReference>
<protein>
    <recommendedName>
        <fullName evidence="3">Cyclase</fullName>
    </recommendedName>
</protein>
<gene>
    <name evidence="1" type="ORF">A3B10_03010</name>
</gene>
<name>A0A1F5Q276_9BACT</name>
<dbReference type="GO" id="GO:0004061">
    <property type="term" value="F:arylformamidase activity"/>
    <property type="evidence" value="ECO:0007669"/>
    <property type="project" value="InterPro"/>
</dbReference>
<reference evidence="1 2" key="1">
    <citation type="journal article" date="2016" name="Nat. Commun.">
        <title>Thousands of microbial genomes shed light on interconnected biogeochemical processes in an aquifer system.</title>
        <authorList>
            <person name="Anantharaman K."/>
            <person name="Brown C.T."/>
            <person name="Hug L.A."/>
            <person name="Sharon I."/>
            <person name="Castelle C.J."/>
            <person name="Probst A.J."/>
            <person name="Thomas B.C."/>
            <person name="Singh A."/>
            <person name="Wilkins M.J."/>
            <person name="Karaoz U."/>
            <person name="Brodie E.L."/>
            <person name="Williams K.H."/>
            <person name="Hubbard S.S."/>
            <person name="Banfield J.F."/>
        </authorList>
    </citation>
    <scope>NUCLEOTIDE SEQUENCE [LARGE SCALE GENOMIC DNA]</scope>
</reference>
<dbReference type="Gene3D" id="3.50.30.50">
    <property type="entry name" value="Putative cyclase"/>
    <property type="match status" value="1"/>
</dbReference>
<dbReference type="PANTHER" id="PTHR31118">
    <property type="entry name" value="CYCLASE-LIKE PROTEIN 2"/>
    <property type="match status" value="1"/>
</dbReference>
<evidence type="ECO:0008006" key="3">
    <source>
        <dbReference type="Google" id="ProtNLM"/>
    </source>
</evidence>
<accession>A0A1F5Q276</accession>
<dbReference type="GO" id="GO:0019441">
    <property type="term" value="P:L-tryptophan catabolic process to kynurenine"/>
    <property type="evidence" value="ECO:0007669"/>
    <property type="project" value="InterPro"/>
</dbReference>
<dbReference type="InterPro" id="IPR007325">
    <property type="entry name" value="KFase/CYL"/>
</dbReference>
<dbReference type="EMBL" id="MFFB01000006">
    <property type="protein sequence ID" value="OGE96256.1"/>
    <property type="molecule type" value="Genomic_DNA"/>
</dbReference>
<dbReference type="Proteomes" id="UP000177281">
    <property type="component" value="Unassembled WGS sequence"/>
</dbReference>
<sequence length="202" mass="22477">MEIIDLTHTFSADMPVYPGDSKPEIKQVATIAKQGWSDYEVKTGMHIGTHMDGPLHMTTKGQKISEINPERFVGSGKIIDARGRDKITPDLITGVEAGDIVLVLTGFGSKFYDADYYEKYPELTEDFAQKLVQLQVKMVGTDTPTPDRPPFAVHKILLSQEILILENLTNLEQLLNKKFEVMALPLKFDGDSALARVVAKID</sequence>
<evidence type="ECO:0000313" key="2">
    <source>
        <dbReference type="Proteomes" id="UP000177281"/>
    </source>
</evidence>
<dbReference type="AlphaFoldDB" id="A0A1F5Q276"/>
<dbReference type="STRING" id="1817841.A3B10_03010"/>
<dbReference type="InterPro" id="IPR037175">
    <property type="entry name" value="KFase_sf"/>
</dbReference>